<comment type="cofactor">
    <cofactor evidence="1">
        <name>Mo-molybdopterin</name>
        <dbReference type="ChEBI" id="CHEBI:71302"/>
    </cofactor>
</comment>
<dbReference type="EMBL" id="VOSK01000007">
    <property type="protein sequence ID" value="MPR24495.1"/>
    <property type="molecule type" value="Genomic_DNA"/>
</dbReference>
<dbReference type="InterPro" id="IPR014756">
    <property type="entry name" value="Ig_E-set"/>
</dbReference>
<evidence type="ECO:0000256" key="1">
    <source>
        <dbReference type="ARBA" id="ARBA00001924"/>
    </source>
</evidence>
<dbReference type="Pfam" id="PF00174">
    <property type="entry name" value="Oxidored_molyb"/>
    <property type="match status" value="1"/>
</dbReference>
<keyword evidence="3" id="KW-0479">Metal-binding</keyword>
<dbReference type="GO" id="GO:0008482">
    <property type="term" value="F:sulfite oxidase activity"/>
    <property type="evidence" value="ECO:0007669"/>
    <property type="project" value="TreeGrafter"/>
</dbReference>
<evidence type="ECO:0000256" key="2">
    <source>
        <dbReference type="ARBA" id="ARBA00022505"/>
    </source>
</evidence>
<dbReference type="CDD" id="cd02110">
    <property type="entry name" value="SO_family_Moco_dimer"/>
    <property type="match status" value="1"/>
</dbReference>
<dbReference type="GO" id="GO:0020037">
    <property type="term" value="F:heme binding"/>
    <property type="evidence" value="ECO:0007669"/>
    <property type="project" value="TreeGrafter"/>
</dbReference>
<dbReference type="InterPro" id="IPR036374">
    <property type="entry name" value="OxRdtase_Mopterin-bd_sf"/>
</dbReference>
<sequence length="384" mass="42326">MQDKKARFDLSAKEGLSLLGETPLVAETPEELLDDETTPIARFFVRNNGLLPQPVDDAESWTFTIDGEVERRLDLTVAQLKCRFPQKTFRMVLECGGNGRSFFEPEAEGNPWTHGGVGCAEWTGVSLGDVLREAGLKETALFTGHFGADPDKHGSHERQAMSRGVPIAKALEEHTLLVWAMNGEPLPFIHGGPLRLVVPGWPGSLSQKWLTRIWIRDREHDGPGMTGLSYRLPIRPLPPAYRLPIRPLPPGSNGQGIETRILESMPVRSIVTAPADGRRYPEGTRSIEVRGAAWAGDDDVARVDVTVNGGATWTEAATTLPRNRYDWVRWHASLTLPGNGYYEIVARATDSQGRAQPFRAANWNPNGYGCNVMHRVAVTVGPEV</sequence>
<proteinExistence type="predicted"/>
<dbReference type="InterPro" id="IPR008335">
    <property type="entry name" value="Mopterin_OxRdtase_euk"/>
</dbReference>
<dbReference type="RefSeq" id="WP_152709677.1">
    <property type="nucleotide sequence ID" value="NZ_VOSJ01000008.1"/>
</dbReference>
<name>A0A5N7MCB4_9HYPH</name>
<gene>
    <name evidence="7" type="ORF">FS320_04435</name>
</gene>
<dbReference type="Pfam" id="PF03404">
    <property type="entry name" value="Mo-co_dimer"/>
    <property type="match status" value="1"/>
</dbReference>
<dbReference type="SUPFAM" id="SSF56524">
    <property type="entry name" value="Oxidoreductase molybdopterin-binding domain"/>
    <property type="match status" value="1"/>
</dbReference>
<dbReference type="InterPro" id="IPR005066">
    <property type="entry name" value="MoCF_OxRdtse_dimer"/>
</dbReference>
<keyword evidence="4" id="KW-0560">Oxidoreductase</keyword>
<evidence type="ECO:0000259" key="6">
    <source>
        <dbReference type="Pfam" id="PF03404"/>
    </source>
</evidence>
<organism evidence="7 8">
    <name type="scientific">Microvirga tunisiensis</name>
    <dbReference type="NCBI Taxonomy" id="2108360"/>
    <lineage>
        <taxon>Bacteria</taxon>
        <taxon>Pseudomonadati</taxon>
        <taxon>Pseudomonadota</taxon>
        <taxon>Alphaproteobacteria</taxon>
        <taxon>Hyphomicrobiales</taxon>
        <taxon>Methylobacteriaceae</taxon>
        <taxon>Microvirga</taxon>
    </lineage>
</organism>
<keyword evidence="2" id="KW-0500">Molybdenum</keyword>
<accession>A0A5N7MCB4</accession>
<feature type="domain" description="Oxidoreductase molybdopterin-binding" evidence="5">
    <location>
        <begin position="53"/>
        <end position="222"/>
    </location>
</feature>
<feature type="domain" description="Moybdenum cofactor oxidoreductase dimerisation" evidence="6">
    <location>
        <begin position="262"/>
        <end position="380"/>
    </location>
</feature>
<protein>
    <submittedName>
        <fullName evidence="7">Sulfite oxidase</fullName>
    </submittedName>
</protein>
<dbReference type="AlphaFoldDB" id="A0A5N7MCB4"/>
<dbReference type="Gene3D" id="3.90.420.10">
    <property type="entry name" value="Oxidoreductase, molybdopterin-binding domain"/>
    <property type="match status" value="1"/>
</dbReference>
<reference evidence="7 8" key="1">
    <citation type="journal article" date="2019" name="Syst. Appl. Microbiol.">
        <title>Microvirga tunisiensis sp. nov., a root nodule symbiotic bacterium isolated from Lupinus micranthus and L. luteus grown in Northern Tunisia.</title>
        <authorList>
            <person name="Msaddak A."/>
            <person name="Rejili M."/>
            <person name="Duran D."/>
            <person name="Mars M."/>
            <person name="Palacios J.M."/>
            <person name="Ruiz-Argueso T."/>
            <person name="Rey L."/>
            <person name="Imperial J."/>
        </authorList>
    </citation>
    <scope>NUCLEOTIDE SEQUENCE [LARGE SCALE GENOMIC DNA]</scope>
    <source>
        <strain evidence="7 8">Lmie10</strain>
    </source>
</reference>
<dbReference type="PANTHER" id="PTHR19372">
    <property type="entry name" value="SULFITE REDUCTASE"/>
    <property type="match status" value="1"/>
</dbReference>
<dbReference type="OrthoDB" id="9778777at2"/>
<dbReference type="GO" id="GO:0043546">
    <property type="term" value="F:molybdopterin cofactor binding"/>
    <property type="evidence" value="ECO:0007669"/>
    <property type="project" value="TreeGrafter"/>
</dbReference>
<evidence type="ECO:0000259" key="5">
    <source>
        <dbReference type="Pfam" id="PF00174"/>
    </source>
</evidence>
<evidence type="ECO:0000313" key="7">
    <source>
        <dbReference type="EMBL" id="MPR24495.1"/>
    </source>
</evidence>
<dbReference type="SUPFAM" id="SSF81296">
    <property type="entry name" value="E set domains"/>
    <property type="match status" value="1"/>
</dbReference>
<dbReference type="PRINTS" id="PR00407">
    <property type="entry name" value="EUMOPTERIN"/>
</dbReference>
<keyword evidence="8" id="KW-1185">Reference proteome</keyword>
<dbReference type="PANTHER" id="PTHR19372:SF7">
    <property type="entry name" value="SULFITE OXIDASE, MITOCHONDRIAL"/>
    <property type="match status" value="1"/>
</dbReference>
<dbReference type="GO" id="GO:0030151">
    <property type="term" value="F:molybdenum ion binding"/>
    <property type="evidence" value="ECO:0007669"/>
    <property type="project" value="InterPro"/>
</dbReference>
<evidence type="ECO:0000256" key="3">
    <source>
        <dbReference type="ARBA" id="ARBA00022723"/>
    </source>
</evidence>
<dbReference type="GO" id="GO:0006790">
    <property type="term" value="P:sulfur compound metabolic process"/>
    <property type="evidence" value="ECO:0007669"/>
    <property type="project" value="TreeGrafter"/>
</dbReference>
<comment type="caution">
    <text evidence="7">The sequence shown here is derived from an EMBL/GenBank/DDBJ whole genome shotgun (WGS) entry which is preliminary data.</text>
</comment>
<dbReference type="InterPro" id="IPR000572">
    <property type="entry name" value="OxRdtase_Mopterin-bd_dom"/>
</dbReference>
<evidence type="ECO:0000313" key="8">
    <source>
        <dbReference type="Proteomes" id="UP000403266"/>
    </source>
</evidence>
<dbReference type="Proteomes" id="UP000403266">
    <property type="component" value="Unassembled WGS sequence"/>
</dbReference>
<evidence type="ECO:0000256" key="4">
    <source>
        <dbReference type="ARBA" id="ARBA00023002"/>
    </source>
</evidence>
<dbReference type="Gene3D" id="2.60.40.650">
    <property type="match status" value="1"/>
</dbReference>